<proteinExistence type="predicted"/>
<name>A0A6M3IP07_9ZZZZ</name>
<reference evidence="1" key="1">
    <citation type="submission" date="2020-03" db="EMBL/GenBank/DDBJ databases">
        <title>The deep terrestrial virosphere.</title>
        <authorList>
            <person name="Holmfeldt K."/>
            <person name="Nilsson E."/>
            <person name="Simone D."/>
            <person name="Lopez-Fernandez M."/>
            <person name="Wu X."/>
            <person name="de Brujin I."/>
            <person name="Lundin D."/>
            <person name="Andersson A."/>
            <person name="Bertilsson S."/>
            <person name="Dopson M."/>
        </authorList>
    </citation>
    <scope>NUCLEOTIDE SEQUENCE</scope>
    <source>
        <strain evidence="1">MM415B01317</strain>
    </source>
</reference>
<organism evidence="1">
    <name type="scientific">viral metagenome</name>
    <dbReference type="NCBI Taxonomy" id="1070528"/>
    <lineage>
        <taxon>unclassified sequences</taxon>
        <taxon>metagenomes</taxon>
        <taxon>organismal metagenomes</taxon>
    </lineage>
</organism>
<protein>
    <submittedName>
        <fullName evidence="1">Uncharacterized protein</fullName>
    </submittedName>
</protein>
<accession>A0A6M3IP07</accession>
<gene>
    <name evidence="1" type="ORF">MM415B01317_0001</name>
</gene>
<dbReference type="EMBL" id="MT141363">
    <property type="protein sequence ID" value="QJA59269.1"/>
    <property type="molecule type" value="Genomic_DNA"/>
</dbReference>
<sequence length="58" mass="6725">MRKVLHIKPLKLTCQRVGIRDIEDIYQEERLSVTIVRKAGPHLNLFVLKRGAQTKKGE</sequence>
<dbReference type="AlphaFoldDB" id="A0A6M3IP07"/>
<evidence type="ECO:0000313" key="1">
    <source>
        <dbReference type="EMBL" id="QJA59269.1"/>
    </source>
</evidence>